<dbReference type="VEuPathDB" id="CryptoDB:Vbra_2909"/>
<feature type="region of interest" description="Disordered" evidence="2">
    <location>
        <begin position="308"/>
        <end position="344"/>
    </location>
</feature>
<reference evidence="3 4" key="1">
    <citation type="submission" date="2014-11" db="EMBL/GenBank/DDBJ databases">
        <authorList>
            <person name="Zhu J."/>
            <person name="Qi W."/>
            <person name="Song R."/>
        </authorList>
    </citation>
    <scope>NUCLEOTIDE SEQUENCE [LARGE SCALE GENOMIC DNA]</scope>
</reference>
<evidence type="ECO:0000313" key="3">
    <source>
        <dbReference type="EMBL" id="CEL99201.1"/>
    </source>
</evidence>
<keyword evidence="1" id="KW-0175">Coiled coil</keyword>
<dbReference type="Proteomes" id="UP000041254">
    <property type="component" value="Unassembled WGS sequence"/>
</dbReference>
<feature type="coiled-coil region" evidence="1">
    <location>
        <begin position="15"/>
        <end position="42"/>
    </location>
</feature>
<evidence type="ECO:0000256" key="1">
    <source>
        <dbReference type="SAM" id="Coils"/>
    </source>
</evidence>
<dbReference type="AlphaFoldDB" id="A0A0G4EP21"/>
<gene>
    <name evidence="3" type="ORF">Vbra_2909</name>
</gene>
<dbReference type="EMBL" id="CDMY01000275">
    <property type="protein sequence ID" value="CEL99201.1"/>
    <property type="molecule type" value="Genomic_DNA"/>
</dbReference>
<feature type="region of interest" description="Disordered" evidence="2">
    <location>
        <begin position="50"/>
        <end position="97"/>
    </location>
</feature>
<feature type="compositionally biased region" description="Basic and acidic residues" evidence="2">
    <location>
        <begin position="79"/>
        <end position="88"/>
    </location>
</feature>
<feature type="compositionally biased region" description="Low complexity" evidence="2">
    <location>
        <begin position="310"/>
        <end position="336"/>
    </location>
</feature>
<evidence type="ECO:0000256" key="2">
    <source>
        <dbReference type="SAM" id="MobiDB-lite"/>
    </source>
</evidence>
<keyword evidence="4" id="KW-1185">Reference proteome</keyword>
<proteinExistence type="predicted"/>
<feature type="compositionally biased region" description="Acidic residues" evidence="2">
    <location>
        <begin position="61"/>
        <end position="72"/>
    </location>
</feature>
<dbReference type="InParanoid" id="A0A0G4EP21"/>
<dbReference type="InterPro" id="IPR011992">
    <property type="entry name" value="EF-hand-dom_pair"/>
</dbReference>
<organism evidence="3 4">
    <name type="scientific">Vitrella brassicaformis (strain CCMP3155)</name>
    <dbReference type="NCBI Taxonomy" id="1169540"/>
    <lineage>
        <taxon>Eukaryota</taxon>
        <taxon>Sar</taxon>
        <taxon>Alveolata</taxon>
        <taxon>Colpodellida</taxon>
        <taxon>Vitrellaceae</taxon>
        <taxon>Vitrella</taxon>
    </lineage>
</organism>
<sequence length="409" mass="45871">MESPAVGVRLGAELQAELQASLQTLERDQERHERMMAQLLAKSQTLLKKAKSKMLAPTPVPDEDDEDELEDAEPTKAAVGEEEKRLSQEEDTEEAKEQISKLLKAPKAIQRLVESLDAAASFIPGHADEINKLSGRIQEELDYCYKDFQMVKQHHAQWRDDLDAEEEERKRQALLDVRRRSRSYTELPEAGDVSGEGDSEGQRAMGPFAEKEQKQLFIYYSAADALLHLAGWTRMVKDVGLMDRYHLNRQDLQNIFNQHAERLTKGMEFRHFTRSIRYLAVHLDMPLETISQRFKHLNTSLHVGKVLSTSARGPSSSMRPSSLRKSLAAPSAGPRGRLLKGGKGRAAAEAAAKPKQHFLAILSTVTAQAAEESPLQQDGKVVVEAQFDDEEALPIIMNTTWSDHNLGET</sequence>
<protein>
    <submittedName>
        <fullName evidence="3">Uncharacterized protein</fullName>
    </submittedName>
</protein>
<accession>A0A0G4EP21</accession>
<evidence type="ECO:0000313" key="4">
    <source>
        <dbReference type="Proteomes" id="UP000041254"/>
    </source>
</evidence>
<dbReference type="Gene3D" id="1.10.238.10">
    <property type="entry name" value="EF-hand"/>
    <property type="match status" value="1"/>
</dbReference>
<name>A0A0G4EP21_VITBC</name>
<dbReference type="SUPFAM" id="SSF47473">
    <property type="entry name" value="EF-hand"/>
    <property type="match status" value="1"/>
</dbReference>